<feature type="domain" description="DNA-directed RNA polymerase III subunit RPC3 winged-helix" evidence="7">
    <location>
        <begin position="261"/>
        <end position="335"/>
    </location>
</feature>
<dbReference type="Gene3D" id="1.10.10.10">
    <property type="entry name" value="Winged helix-like DNA-binding domain superfamily/Winged helix DNA-binding domain"/>
    <property type="match status" value="2"/>
</dbReference>
<reference evidence="9" key="1">
    <citation type="submission" date="2022-11" db="UniProtKB">
        <authorList>
            <consortium name="WormBaseParasite"/>
        </authorList>
    </citation>
    <scope>IDENTIFICATION</scope>
</reference>
<dbReference type="PANTHER" id="PTHR12949:SF0">
    <property type="entry name" value="DNA-DIRECTED RNA POLYMERASE III SUBUNIT RPC3"/>
    <property type="match status" value="1"/>
</dbReference>
<comment type="subcellular location">
    <subcellularLocation>
        <location evidence="1 5">Nucleus</location>
    </subcellularLocation>
</comment>
<protein>
    <recommendedName>
        <fullName evidence="5">DNA-directed RNA polymerase III subunit RPC3</fullName>
        <shortName evidence="5">RNA polymerase III subunit C3</shortName>
    </recommendedName>
</protein>
<evidence type="ECO:0000259" key="7">
    <source>
        <dbReference type="Pfam" id="PF22536"/>
    </source>
</evidence>
<keyword evidence="2 5" id="KW-0240">DNA-directed RNA polymerase</keyword>
<evidence type="ECO:0000256" key="1">
    <source>
        <dbReference type="ARBA" id="ARBA00004123"/>
    </source>
</evidence>
<sequence>MLQLKLICANVFWKITLAITLLFWDDFLSNRLPLGLIMRNIVPKLSSLEVKRSLAILDHHNLLEYEFSSRGVLYSVPMLNTIRLLRILAASFFSELSKNDEAKIQFSRLAQTKIIIRCASVKGEDCGFPIFEEWRDPFLMPNKILDVIQHIAKTGCTRRLSRNFWDEAFDSLALVIAKQLIKTGESKQDFKSRQSNPISLQDVFHYAKQNNLPYDRNLIDQKLTLLGLESNTLIRRVGDSGGGLYVINYEKAIEYLCHEHIESAIREKLGENGVRIFRLLYSKGHLEEEQIEKQAMLSSKERSNSLMRCSTIASSLLGLSQNGWTLTAQTIFLYTVALSQLIGSMISLTISALNNVIRRRIFEAKKASKKTMEMIIDGIKNSDMDEESKAEQISEVEDYMTDGDRAQLEKFKKSQNALWSTEIELEKVLFVFQQAQIYRQMATSEESVTKKKGRGSTSKKTPAQGFDGSSFPTNSLPLNLYRLIPLPPSIIANFEVEEASSLLLSTLFYILCSFAE</sequence>
<dbReference type="Proteomes" id="UP000887574">
    <property type="component" value="Unplaced"/>
</dbReference>
<proteinExistence type="inferred from homology"/>
<comment type="similarity">
    <text evidence="5">Belongs to the eukaryotic RPC3/POLR3C RNA polymerase subunit family.</text>
</comment>
<dbReference type="InterPro" id="IPR036388">
    <property type="entry name" value="WH-like_DNA-bd_sf"/>
</dbReference>
<dbReference type="GO" id="GO:0003697">
    <property type="term" value="F:single-stranded DNA binding"/>
    <property type="evidence" value="ECO:0007669"/>
    <property type="project" value="UniProtKB-UniRule"/>
</dbReference>
<dbReference type="GO" id="GO:0005666">
    <property type="term" value="C:RNA polymerase III complex"/>
    <property type="evidence" value="ECO:0007669"/>
    <property type="project" value="UniProtKB-UniRule"/>
</dbReference>
<dbReference type="WBParaSite" id="jg3100">
    <property type="protein sequence ID" value="jg3100"/>
    <property type="gene ID" value="jg3100"/>
</dbReference>
<keyword evidence="4 5" id="KW-0539">Nucleus</keyword>
<evidence type="ECO:0000313" key="9">
    <source>
        <dbReference type="WBParaSite" id="jg3100"/>
    </source>
</evidence>
<evidence type="ECO:0000313" key="8">
    <source>
        <dbReference type="Proteomes" id="UP000887574"/>
    </source>
</evidence>
<evidence type="ECO:0000256" key="3">
    <source>
        <dbReference type="ARBA" id="ARBA00023163"/>
    </source>
</evidence>
<keyword evidence="8" id="KW-1185">Reference proteome</keyword>
<accession>A0A915E7A4</accession>
<evidence type="ECO:0000256" key="5">
    <source>
        <dbReference type="RuleBase" id="RU367076"/>
    </source>
</evidence>
<keyword evidence="3 5" id="KW-0804">Transcription</keyword>
<name>A0A915E7A4_9BILA</name>
<comment type="subunit">
    <text evidence="5">Component of the RNA polymerase III (Pol III) complex consisting of 17 subunits.</text>
</comment>
<dbReference type="Gene3D" id="6.10.140.1450">
    <property type="match status" value="1"/>
</dbReference>
<dbReference type="InterPro" id="IPR055207">
    <property type="entry name" value="POLR3C_WHD"/>
</dbReference>
<evidence type="ECO:0000256" key="2">
    <source>
        <dbReference type="ARBA" id="ARBA00022478"/>
    </source>
</evidence>
<feature type="region of interest" description="Disordered" evidence="6">
    <location>
        <begin position="446"/>
        <end position="470"/>
    </location>
</feature>
<dbReference type="PANTHER" id="PTHR12949">
    <property type="entry name" value="RNA POLYMERASE III DNA DIRECTED -RELATED"/>
    <property type="match status" value="1"/>
</dbReference>
<organism evidence="8 9">
    <name type="scientific">Ditylenchus dipsaci</name>
    <dbReference type="NCBI Taxonomy" id="166011"/>
    <lineage>
        <taxon>Eukaryota</taxon>
        <taxon>Metazoa</taxon>
        <taxon>Ecdysozoa</taxon>
        <taxon>Nematoda</taxon>
        <taxon>Chromadorea</taxon>
        <taxon>Rhabditida</taxon>
        <taxon>Tylenchina</taxon>
        <taxon>Tylenchomorpha</taxon>
        <taxon>Sphaerularioidea</taxon>
        <taxon>Anguinidae</taxon>
        <taxon>Anguininae</taxon>
        <taxon>Ditylenchus</taxon>
    </lineage>
</organism>
<dbReference type="AlphaFoldDB" id="A0A915E7A4"/>
<evidence type="ECO:0000256" key="6">
    <source>
        <dbReference type="SAM" id="MobiDB-lite"/>
    </source>
</evidence>
<dbReference type="Pfam" id="PF22536">
    <property type="entry name" value="WHD_POLR3C"/>
    <property type="match status" value="1"/>
</dbReference>
<evidence type="ECO:0000256" key="4">
    <source>
        <dbReference type="ARBA" id="ARBA00023242"/>
    </source>
</evidence>
<dbReference type="InterPro" id="IPR039748">
    <property type="entry name" value="RPC3"/>
</dbReference>
<comment type="function">
    <text evidence="5">DNA-dependent RNA polymerase catalyzes the transcription of DNA into RNA using the four ribonucleoside triphosphates as substrates. Specific core component of RNA polymerase III which synthesizes small RNAs, such as 5S rRNA and tRNAs.</text>
</comment>